<evidence type="ECO:0000256" key="1">
    <source>
        <dbReference type="ARBA" id="ARBA00022737"/>
    </source>
</evidence>
<evidence type="ECO:0000313" key="2">
    <source>
        <dbReference type="EMBL" id="NWX72758.1"/>
    </source>
</evidence>
<reference evidence="2 3" key="1">
    <citation type="submission" date="2019-09" db="EMBL/GenBank/DDBJ databases">
        <title>Bird 10,000 Genomes (B10K) Project - Family phase.</title>
        <authorList>
            <person name="Zhang G."/>
        </authorList>
    </citation>
    <scope>NUCLEOTIDE SEQUENCE [LARGE SCALE GENOMIC DNA]</scope>
    <source>
        <strain evidence="2">OUT-0003</strain>
        <tissue evidence="2">Muscle</tissue>
    </source>
</reference>
<dbReference type="Proteomes" id="UP000536033">
    <property type="component" value="Unassembled WGS sequence"/>
</dbReference>
<name>A0A7K6YMC9_ALCTO</name>
<proteinExistence type="predicted"/>
<dbReference type="InterPro" id="IPR015943">
    <property type="entry name" value="WD40/YVTN_repeat-like_dom_sf"/>
</dbReference>
<dbReference type="PANTHER" id="PTHR44324:SF2">
    <property type="entry name" value="WD REPEAT-CONTAINING PROTEIN 64"/>
    <property type="match status" value="1"/>
</dbReference>
<keyword evidence="3" id="KW-1185">Reference proteome</keyword>
<dbReference type="PANTHER" id="PTHR44324">
    <property type="entry name" value="WD40 REPEAT DOMAIN 95"/>
    <property type="match status" value="1"/>
</dbReference>
<feature type="non-terminal residue" evidence="2">
    <location>
        <position position="343"/>
    </location>
</feature>
<sequence length="343" mass="39170">ALEVPDFKNALKQFQKLVEKTVTQKTKKTLGLYIEDEDEIDYDKFYTTTQSIFGPEIKDHNVKAFFRKISNNLDARTEWCEIFGYFIGESDSVSSQLKEENMVFLVSEKQQITHAVVKRQDVIKSIVKVPHLDFTVTSSQKGVLTIFNNQRKSFFSYPFYFHQDTAWITGCDFLPHLKCVVAVTERTVIVWDYKSKGSQNNCFIIKPMENGLLCVCTVTMLDHLAEDNILMGDDKGYVHLLTVTSDHFGLKQCKGKKESQLQVLDSKIFNIVKRKLHDDWAVKVKYFSDLNCFGSCSSDSIHSFVLDDIKRLGDNLPVKEFSVPRGVNAFTYCGRAKVIVTGG</sequence>
<protein>
    <submittedName>
        <fullName evidence="2">WDR64 protein</fullName>
    </submittedName>
</protein>
<accession>A0A7K6YMC9</accession>
<dbReference type="AlphaFoldDB" id="A0A7K6YMC9"/>
<dbReference type="Gene3D" id="2.130.10.10">
    <property type="entry name" value="YVTN repeat-like/Quinoprotein amine dehydrogenase"/>
    <property type="match status" value="1"/>
</dbReference>
<organism evidence="2 3">
    <name type="scientific">Alca torda</name>
    <name type="common">Razorbill</name>
    <dbReference type="NCBI Taxonomy" id="28689"/>
    <lineage>
        <taxon>Eukaryota</taxon>
        <taxon>Metazoa</taxon>
        <taxon>Chordata</taxon>
        <taxon>Craniata</taxon>
        <taxon>Vertebrata</taxon>
        <taxon>Euteleostomi</taxon>
        <taxon>Archelosauria</taxon>
        <taxon>Archosauria</taxon>
        <taxon>Dinosauria</taxon>
        <taxon>Saurischia</taxon>
        <taxon>Theropoda</taxon>
        <taxon>Coelurosauria</taxon>
        <taxon>Aves</taxon>
        <taxon>Neognathae</taxon>
        <taxon>Neoaves</taxon>
        <taxon>Charadriiformes</taxon>
        <taxon>Alcidae</taxon>
        <taxon>Alca</taxon>
    </lineage>
</organism>
<dbReference type="EMBL" id="VZSD01007008">
    <property type="protein sequence ID" value="NWX72758.1"/>
    <property type="molecule type" value="Genomic_DNA"/>
</dbReference>
<keyword evidence="1" id="KW-0677">Repeat</keyword>
<comment type="caution">
    <text evidence="2">The sequence shown here is derived from an EMBL/GenBank/DDBJ whole genome shotgun (WGS) entry which is preliminary data.</text>
</comment>
<dbReference type="InterPro" id="IPR036322">
    <property type="entry name" value="WD40_repeat_dom_sf"/>
</dbReference>
<gene>
    <name evidence="2" type="primary">Wdr64_1</name>
    <name evidence="2" type="ORF">ALCTOR_R05488</name>
</gene>
<feature type="non-terminal residue" evidence="2">
    <location>
        <position position="1"/>
    </location>
</feature>
<dbReference type="InterPro" id="IPR051242">
    <property type="entry name" value="WD-EF-hand_domain"/>
</dbReference>
<evidence type="ECO:0000313" key="3">
    <source>
        <dbReference type="Proteomes" id="UP000536033"/>
    </source>
</evidence>
<dbReference type="SUPFAM" id="SSF50978">
    <property type="entry name" value="WD40 repeat-like"/>
    <property type="match status" value="1"/>
</dbReference>